<protein>
    <submittedName>
        <fullName evidence="1">Uncharacterized protein</fullName>
    </submittedName>
</protein>
<reference evidence="2" key="1">
    <citation type="journal article" date="2017" name="Nat. Ecol. Evol.">
        <title>Genome expansion and lineage-specific genetic innovations in the forest pathogenic fungi Armillaria.</title>
        <authorList>
            <person name="Sipos G."/>
            <person name="Prasanna A.N."/>
            <person name="Walter M.C."/>
            <person name="O'Connor E."/>
            <person name="Balint B."/>
            <person name="Krizsan K."/>
            <person name="Kiss B."/>
            <person name="Hess J."/>
            <person name="Varga T."/>
            <person name="Slot J."/>
            <person name="Riley R."/>
            <person name="Boka B."/>
            <person name="Rigling D."/>
            <person name="Barry K."/>
            <person name="Lee J."/>
            <person name="Mihaltcheva S."/>
            <person name="LaButti K."/>
            <person name="Lipzen A."/>
            <person name="Waldron R."/>
            <person name="Moloney N.M."/>
            <person name="Sperisen C."/>
            <person name="Kredics L."/>
            <person name="Vagvoelgyi C."/>
            <person name="Patrignani A."/>
            <person name="Fitzpatrick D."/>
            <person name="Nagy I."/>
            <person name="Doyle S."/>
            <person name="Anderson J.B."/>
            <person name="Grigoriev I.V."/>
            <person name="Gueldener U."/>
            <person name="Muensterkoetter M."/>
            <person name="Nagy L.G."/>
        </authorList>
    </citation>
    <scope>NUCLEOTIDE SEQUENCE [LARGE SCALE GENOMIC DNA]</scope>
    <source>
        <strain evidence="2">28-4</strain>
    </source>
</reference>
<proteinExistence type="predicted"/>
<evidence type="ECO:0000313" key="1">
    <source>
        <dbReference type="EMBL" id="PBK70210.1"/>
    </source>
</evidence>
<dbReference type="EMBL" id="KZ293427">
    <property type="protein sequence ID" value="PBK70210.1"/>
    <property type="molecule type" value="Genomic_DNA"/>
</dbReference>
<keyword evidence="2" id="KW-1185">Reference proteome</keyword>
<accession>A0A2H3BKL5</accession>
<evidence type="ECO:0000313" key="2">
    <source>
        <dbReference type="Proteomes" id="UP000218334"/>
    </source>
</evidence>
<organism evidence="1 2">
    <name type="scientific">Armillaria solidipes</name>
    <dbReference type="NCBI Taxonomy" id="1076256"/>
    <lineage>
        <taxon>Eukaryota</taxon>
        <taxon>Fungi</taxon>
        <taxon>Dikarya</taxon>
        <taxon>Basidiomycota</taxon>
        <taxon>Agaricomycotina</taxon>
        <taxon>Agaricomycetes</taxon>
        <taxon>Agaricomycetidae</taxon>
        <taxon>Agaricales</taxon>
        <taxon>Marasmiineae</taxon>
        <taxon>Physalacriaceae</taxon>
        <taxon>Armillaria</taxon>
    </lineage>
</organism>
<dbReference type="Proteomes" id="UP000218334">
    <property type="component" value="Unassembled WGS sequence"/>
</dbReference>
<dbReference type="AlphaFoldDB" id="A0A2H3BKL5"/>
<gene>
    <name evidence="1" type="ORF">ARMSODRAFT_974688</name>
</gene>
<name>A0A2H3BKL5_9AGAR</name>
<sequence length="175" mass="19672">MEGLSDRAAPPAATRSEYYQDILPLLGSRQAGLSHYSLFDVPLAVLLPASKFISVSRRIQHSDFERGGYCLGGTGHVANGGLVVERYVDPPQNARSFAVFPGPSPFYNWLEAQYKLWVVVICNEYYKGFSTRTRIAGSHAQPVDKNTRLSEARDMHIRMGYQSPERTRLYEICEP</sequence>